<evidence type="ECO:0000313" key="3">
    <source>
        <dbReference type="Proteomes" id="UP000297814"/>
    </source>
</evidence>
<evidence type="ECO:0000313" key="2">
    <source>
        <dbReference type="EMBL" id="TGO32467.1"/>
    </source>
</evidence>
<dbReference type="EMBL" id="PQXK01000315">
    <property type="protein sequence ID" value="TGO32467.1"/>
    <property type="molecule type" value="Genomic_DNA"/>
</dbReference>
<dbReference type="AlphaFoldDB" id="A0A4Z1GEZ7"/>
<protein>
    <submittedName>
        <fullName evidence="2">Uncharacterized protein</fullName>
    </submittedName>
</protein>
<comment type="caution">
    <text evidence="2">The sequence shown here is derived from an EMBL/GenBank/DDBJ whole genome shotgun (WGS) entry which is preliminary data.</text>
</comment>
<feature type="region of interest" description="Disordered" evidence="1">
    <location>
        <begin position="96"/>
        <end position="115"/>
    </location>
</feature>
<feature type="compositionally biased region" description="Basic and acidic residues" evidence="1">
    <location>
        <begin position="106"/>
        <end position="115"/>
    </location>
</feature>
<keyword evidence="3" id="KW-1185">Reference proteome</keyword>
<gene>
    <name evidence="2" type="ORF">BHYA_0315g00080</name>
</gene>
<organism evidence="2 3">
    <name type="scientific">Botrytis hyacinthi</name>
    <dbReference type="NCBI Taxonomy" id="278943"/>
    <lineage>
        <taxon>Eukaryota</taxon>
        <taxon>Fungi</taxon>
        <taxon>Dikarya</taxon>
        <taxon>Ascomycota</taxon>
        <taxon>Pezizomycotina</taxon>
        <taxon>Leotiomycetes</taxon>
        <taxon>Helotiales</taxon>
        <taxon>Sclerotiniaceae</taxon>
        <taxon>Botrytis</taxon>
    </lineage>
</organism>
<proteinExistence type="predicted"/>
<dbReference type="Proteomes" id="UP000297814">
    <property type="component" value="Unassembled WGS sequence"/>
</dbReference>
<name>A0A4Z1GEZ7_9HELO</name>
<accession>A0A4Z1GEZ7</accession>
<feature type="region of interest" description="Disordered" evidence="1">
    <location>
        <begin position="1"/>
        <end position="20"/>
    </location>
</feature>
<evidence type="ECO:0000256" key="1">
    <source>
        <dbReference type="SAM" id="MobiDB-lite"/>
    </source>
</evidence>
<sequence length="115" mass="13101">MNSQVLFGHSEKAKVKAGNHSGRNGWWARWHGGEFICKEASRRVSSQKEEILSVDKLLSMEESEELKKPASIVSAALQVEERRYKQELMSKISRLNGSKPVVPFQDPEKNEMSKE</sequence>
<reference evidence="2 3" key="1">
    <citation type="submission" date="2017-12" db="EMBL/GenBank/DDBJ databases">
        <title>Comparative genomics of Botrytis spp.</title>
        <authorList>
            <person name="Valero-Jimenez C.A."/>
            <person name="Tapia P."/>
            <person name="Veloso J."/>
            <person name="Silva-Moreno E."/>
            <person name="Staats M."/>
            <person name="Valdes J.H."/>
            <person name="Van Kan J.A.L."/>
        </authorList>
    </citation>
    <scope>NUCLEOTIDE SEQUENCE [LARGE SCALE GENOMIC DNA]</scope>
    <source>
        <strain evidence="2 3">Bh0001</strain>
    </source>
</reference>